<reference evidence="2" key="1">
    <citation type="submission" date="2023-07" db="EMBL/GenBank/DDBJ databases">
        <title>30 novel species of actinomycetes from the DSMZ collection.</title>
        <authorList>
            <person name="Nouioui I."/>
        </authorList>
    </citation>
    <scope>NUCLEOTIDE SEQUENCE [LARGE SCALE GENOMIC DNA]</scope>
    <source>
        <strain evidence="2">DSM 41979</strain>
    </source>
</reference>
<dbReference type="RefSeq" id="WP_010264227.1">
    <property type="nucleotide sequence ID" value="NZ_JAVRET010000024.1"/>
</dbReference>
<accession>A0ABU2R2H4</accession>
<gene>
    <name evidence="1" type="ORF">RM698_12715</name>
</gene>
<evidence type="ECO:0000313" key="1">
    <source>
        <dbReference type="EMBL" id="MDT0409910.1"/>
    </source>
</evidence>
<comment type="caution">
    <text evidence="1">The sequence shown here is derived from an EMBL/GenBank/DDBJ whole genome shotgun (WGS) entry which is preliminary data.</text>
</comment>
<organism evidence="1 2">
    <name type="scientific">Streptomyces evansiae</name>
    <dbReference type="NCBI Taxonomy" id="3075535"/>
    <lineage>
        <taxon>Bacteria</taxon>
        <taxon>Bacillati</taxon>
        <taxon>Actinomycetota</taxon>
        <taxon>Actinomycetes</taxon>
        <taxon>Kitasatosporales</taxon>
        <taxon>Streptomycetaceae</taxon>
        <taxon>Streptomyces</taxon>
    </lineage>
</organism>
<evidence type="ECO:0000313" key="2">
    <source>
        <dbReference type="Proteomes" id="UP001183610"/>
    </source>
</evidence>
<proteinExistence type="predicted"/>
<sequence>MSAIWFGGLQVRRLERGQTPVADLHCTACGLHVRVTGRLHVADFLRAQPMNEHRATCPARAASTERTAA</sequence>
<dbReference type="Proteomes" id="UP001183610">
    <property type="component" value="Unassembled WGS sequence"/>
</dbReference>
<protein>
    <submittedName>
        <fullName evidence="1">Transcription factor WhiB</fullName>
    </submittedName>
</protein>
<name>A0ABU2R2H4_9ACTN</name>
<keyword evidence="2" id="KW-1185">Reference proteome</keyword>
<dbReference type="EMBL" id="JAVRET010000024">
    <property type="protein sequence ID" value="MDT0409910.1"/>
    <property type="molecule type" value="Genomic_DNA"/>
</dbReference>